<comment type="caution">
    <text evidence="8">The sequence shown here is derived from an EMBL/GenBank/DDBJ whole genome shotgun (WGS) entry which is preliminary data.</text>
</comment>
<gene>
    <name evidence="8" type="ORF">O3M35_009147</name>
</gene>
<proteinExistence type="inferred from homology"/>
<keyword evidence="4 7" id="KW-0812">Transmembrane</keyword>
<feature type="transmembrane region" description="Helical" evidence="7">
    <location>
        <begin position="48"/>
        <end position="66"/>
    </location>
</feature>
<organism evidence="8 9">
    <name type="scientific">Rhynocoris fuscipes</name>
    <dbReference type="NCBI Taxonomy" id="488301"/>
    <lineage>
        <taxon>Eukaryota</taxon>
        <taxon>Metazoa</taxon>
        <taxon>Ecdysozoa</taxon>
        <taxon>Arthropoda</taxon>
        <taxon>Hexapoda</taxon>
        <taxon>Insecta</taxon>
        <taxon>Pterygota</taxon>
        <taxon>Neoptera</taxon>
        <taxon>Paraneoptera</taxon>
        <taxon>Hemiptera</taxon>
        <taxon>Heteroptera</taxon>
        <taxon>Panheteroptera</taxon>
        <taxon>Cimicomorpha</taxon>
        <taxon>Reduviidae</taxon>
        <taxon>Harpactorinae</taxon>
        <taxon>Harpactorini</taxon>
        <taxon>Rhynocoris</taxon>
    </lineage>
</organism>
<evidence type="ECO:0000256" key="4">
    <source>
        <dbReference type="ARBA" id="ARBA00022692"/>
    </source>
</evidence>
<reference evidence="8 9" key="1">
    <citation type="submission" date="2022-12" db="EMBL/GenBank/DDBJ databases">
        <title>Chromosome-level genome assembly of true bugs.</title>
        <authorList>
            <person name="Ma L."/>
            <person name="Li H."/>
        </authorList>
    </citation>
    <scope>NUCLEOTIDE SEQUENCE [LARGE SCALE GENOMIC DNA]</scope>
    <source>
        <strain evidence="8">Lab_2022b</strain>
    </source>
</reference>
<dbReference type="EMBL" id="JAPXFL010000006">
    <property type="protein sequence ID" value="KAK9504988.1"/>
    <property type="molecule type" value="Genomic_DNA"/>
</dbReference>
<feature type="transmembrane region" description="Helical" evidence="7">
    <location>
        <begin position="231"/>
        <end position="249"/>
    </location>
</feature>
<feature type="transmembrane region" description="Helical" evidence="7">
    <location>
        <begin position="185"/>
        <end position="205"/>
    </location>
</feature>
<dbReference type="Proteomes" id="UP001461498">
    <property type="component" value="Unassembled WGS sequence"/>
</dbReference>
<dbReference type="InterPro" id="IPR001046">
    <property type="entry name" value="NRAMP_fam"/>
</dbReference>
<evidence type="ECO:0000256" key="7">
    <source>
        <dbReference type="SAM" id="Phobius"/>
    </source>
</evidence>
<evidence type="ECO:0000256" key="6">
    <source>
        <dbReference type="ARBA" id="ARBA00023136"/>
    </source>
</evidence>
<dbReference type="PANTHER" id="PTHR11706">
    <property type="entry name" value="SOLUTE CARRIER PROTEIN FAMILY 11 MEMBER"/>
    <property type="match status" value="1"/>
</dbReference>
<evidence type="ECO:0000256" key="1">
    <source>
        <dbReference type="ARBA" id="ARBA00004141"/>
    </source>
</evidence>
<feature type="transmembrane region" description="Helical" evidence="7">
    <location>
        <begin position="484"/>
        <end position="506"/>
    </location>
</feature>
<dbReference type="GO" id="GO:0010008">
    <property type="term" value="C:endosome membrane"/>
    <property type="evidence" value="ECO:0007669"/>
    <property type="project" value="TreeGrafter"/>
</dbReference>
<dbReference type="AlphaFoldDB" id="A0AAW1D1T3"/>
<feature type="transmembrane region" description="Helical" evidence="7">
    <location>
        <begin position="392"/>
        <end position="411"/>
    </location>
</feature>
<evidence type="ECO:0000256" key="5">
    <source>
        <dbReference type="ARBA" id="ARBA00022989"/>
    </source>
</evidence>
<feature type="transmembrane region" description="Helical" evidence="7">
    <location>
        <begin position="340"/>
        <end position="361"/>
    </location>
</feature>
<feature type="transmembrane region" description="Helical" evidence="7">
    <location>
        <begin position="423"/>
        <end position="445"/>
    </location>
</feature>
<dbReference type="PRINTS" id="PR00447">
    <property type="entry name" value="NATRESASSCMP"/>
</dbReference>
<comment type="subcellular location">
    <subcellularLocation>
        <location evidence="1">Membrane</location>
        <topology evidence="1">Multi-pass membrane protein</topology>
    </subcellularLocation>
</comment>
<dbReference type="NCBIfam" id="TIGR01197">
    <property type="entry name" value="nramp"/>
    <property type="match status" value="1"/>
</dbReference>
<dbReference type="Pfam" id="PF01566">
    <property type="entry name" value="Nramp"/>
    <property type="match status" value="1"/>
</dbReference>
<dbReference type="GO" id="GO:0005886">
    <property type="term" value="C:plasma membrane"/>
    <property type="evidence" value="ECO:0007669"/>
    <property type="project" value="TreeGrafter"/>
</dbReference>
<dbReference type="HAMAP" id="MF_00221">
    <property type="entry name" value="NRAMP"/>
    <property type="match status" value="1"/>
</dbReference>
<evidence type="ECO:0000256" key="2">
    <source>
        <dbReference type="ARBA" id="ARBA00006670"/>
    </source>
</evidence>
<feature type="transmembrane region" description="Helical" evidence="7">
    <location>
        <begin position="457"/>
        <end position="478"/>
    </location>
</feature>
<feature type="transmembrane region" description="Helical" evidence="7">
    <location>
        <begin position="78"/>
        <end position="96"/>
    </location>
</feature>
<dbReference type="PANTHER" id="PTHR11706:SF33">
    <property type="entry name" value="NATURAL RESISTANCE-ASSOCIATED MACROPHAGE PROTEIN 2"/>
    <property type="match status" value="1"/>
</dbReference>
<sequence length="578" mass="64804">MAQQNNDGSNPEKSKFSRLQATESDNELLELKVNVPDDERIGFSWRKLWAFTGPGFLMSIAFLDPGNIQADLQSGAKYSYQLFWVLFWSTFLGLLVQRLSARVGTVTGQHMAEICYTEYRKVPRVFLWLMMEVAIIGSDMQEVIGTAISIYLLSSGKVPIWGGVLITVLDTLTFLFLDKYGLRKLELFFALLITIMAVTFGYEFFYDLPDIVQVLEGTAVPKCTDCDTDKISMAIGIVGSCIMPHNLYLHSGLVKTRNVDRTRDRTISEANFYFLIESALALFVSFIINLFVMSVFAHGLYGKTNVDVLHECIARQDPYGPSLFHNNTNIVDVDIQSGGVFLGCHFGLAALYIWAVGILAAGQSSTMTGCYAGQFAMEGFLNLTWVRWKRVLFTRSIAIIPSLWVACYSDLSSFNGMNDFLNALMSIQLPFAVLPAIAFTSNTRIVGNFANGICQKIISVLIFVIIFAGNALLVVQFMQGVEKTWVLVLLYIYFIVYLIVCIYLLLHCIAALTDPDSCLNRNSFMRKWILGKSITDYYNQSNYVNNTSSQPILEDTDEDIQGGLCDNLAEEDDVTFVY</sequence>
<feature type="transmembrane region" description="Helical" evidence="7">
    <location>
        <begin position="126"/>
        <end position="152"/>
    </location>
</feature>
<dbReference type="NCBIfam" id="NF037982">
    <property type="entry name" value="Nramp_1"/>
    <property type="match status" value="1"/>
</dbReference>
<evidence type="ECO:0000313" key="9">
    <source>
        <dbReference type="Proteomes" id="UP001461498"/>
    </source>
</evidence>
<keyword evidence="6 7" id="KW-0472">Membrane</keyword>
<evidence type="ECO:0000313" key="8">
    <source>
        <dbReference type="EMBL" id="KAK9504988.1"/>
    </source>
</evidence>
<feature type="transmembrane region" description="Helical" evidence="7">
    <location>
        <begin position="158"/>
        <end position="178"/>
    </location>
</feature>
<dbReference type="GO" id="GO:0015086">
    <property type="term" value="F:cadmium ion transmembrane transporter activity"/>
    <property type="evidence" value="ECO:0007669"/>
    <property type="project" value="TreeGrafter"/>
</dbReference>
<keyword evidence="3" id="KW-0813">Transport</keyword>
<feature type="transmembrane region" description="Helical" evidence="7">
    <location>
        <begin position="270"/>
        <end position="297"/>
    </location>
</feature>
<accession>A0AAW1D1T3</accession>
<keyword evidence="9" id="KW-1185">Reference proteome</keyword>
<protein>
    <submittedName>
        <fullName evidence="8">Uncharacterized protein</fullName>
    </submittedName>
</protein>
<dbReference type="GO" id="GO:0005381">
    <property type="term" value="F:iron ion transmembrane transporter activity"/>
    <property type="evidence" value="ECO:0007669"/>
    <property type="project" value="TreeGrafter"/>
</dbReference>
<keyword evidence="5 7" id="KW-1133">Transmembrane helix</keyword>
<evidence type="ECO:0000256" key="3">
    <source>
        <dbReference type="ARBA" id="ARBA00022448"/>
    </source>
</evidence>
<dbReference type="GO" id="GO:0005384">
    <property type="term" value="F:manganese ion transmembrane transporter activity"/>
    <property type="evidence" value="ECO:0007669"/>
    <property type="project" value="TreeGrafter"/>
</dbReference>
<comment type="similarity">
    <text evidence="2">Belongs to the NRAMP family.</text>
</comment>
<name>A0AAW1D1T3_9HEMI</name>